<dbReference type="EMBL" id="JACIDV010000014">
    <property type="protein sequence ID" value="MBB3947990.1"/>
    <property type="molecule type" value="Genomic_DNA"/>
</dbReference>
<protein>
    <submittedName>
        <fullName evidence="1">Tryptophan-rich sensory protein</fullName>
    </submittedName>
</protein>
<dbReference type="AlphaFoldDB" id="A0A7W6G3M2"/>
<accession>A0A7W6G3M2</accession>
<name>A0A7W6G3M2_9HYPH</name>
<keyword evidence="2" id="KW-1185">Reference proteome</keyword>
<sequence length="30" mass="3312">MNASSVTWSPIFVGRQDLAMALIEDDAFIL</sequence>
<proteinExistence type="predicted"/>
<dbReference type="Proteomes" id="UP000565286">
    <property type="component" value="Unassembled WGS sequence"/>
</dbReference>
<evidence type="ECO:0000313" key="2">
    <source>
        <dbReference type="Proteomes" id="UP000565286"/>
    </source>
</evidence>
<organism evidence="1 2">
    <name type="scientific">Rhizobium skierniewicense</name>
    <dbReference type="NCBI Taxonomy" id="984260"/>
    <lineage>
        <taxon>Bacteria</taxon>
        <taxon>Pseudomonadati</taxon>
        <taxon>Pseudomonadota</taxon>
        <taxon>Alphaproteobacteria</taxon>
        <taxon>Hyphomicrobiales</taxon>
        <taxon>Rhizobiaceae</taxon>
        <taxon>Rhizobium/Agrobacterium group</taxon>
        <taxon>Rhizobium</taxon>
    </lineage>
</organism>
<gene>
    <name evidence="1" type="ORF">GGQ73_003964</name>
</gene>
<comment type="caution">
    <text evidence="1">The sequence shown here is derived from an EMBL/GenBank/DDBJ whole genome shotgun (WGS) entry which is preliminary data.</text>
</comment>
<reference evidence="1 2" key="1">
    <citation type="submission" date="2020-08" db="EMBL/GenBank/DDBJ databases">
        <title>Genomic Encyclopedia of Type Strains, Phase IV (KMG-IV): sequencing the most valuable type-strain genomes for metagenomic binning, comparative biology and taxonomic classification.</title>
        <authorList>
            <person name="Goeker M."/>
        </authorList>
    </citation>
    <scope>NUCLEOTIDE SEQUENCE [LARGE SCALE GENOMIC DNA]</scope>
    <source>
        <strain evidence="1 2">DSM 26438</strain>
    </source>
</reference>
<evidence type="ECO:0000313" key="1">
    <source>
        <dbReference type="EMBL" id="MBB3947990.1"/>
    </source>
</evidence>